<dbReference type="Proteomes" id="UP001260980">
    <property type="component" value="Unassembled WGS sequence"/>
</dbReference>
<accession>A0ABU3RIA8</accession>
<protein>
    <submittedName>
        <fullName evidence="1">Uncharacterized protein</fullName>
    </submittedName>
</protein>
<evidence type="ECO:0000313" key="1">
    <source>
        <dbReference type="EMBL" id="MDU0203969.1"/>
    </source>
</evidence>
<sequence length="119" mass="14623">MIRKWDDICSDYKRLSNKENKFFSIYNLVVSVRDSKYSNHIYGWTSVCDLYIVQNQVNYPYEGPKLLVRQLESNKLEFRYIDTYEAERQWNRVFDGSDGFEKLEKLFFDLHWFYPEFIK</sequence>
<dbReference type="RefSeq" id="WP_315954032.1">
    <property type="nucleotide sequence ID" value="NZ_JAWCUD010000009.1"/>
</dbReference>
<dbReference type="EMBL" id="JAWCUD010000009">
    <property type="protein sequence ID" value="MDU0203969.1"/>
    <property type="molecule type" value="Genomic_DNA"/>
</dbReference>
<comment type="caution">
    <text evidence="1">The sequence shown here is derived from an EMBL/GenBank/DDBJ whole genome shotgun (WGS) entry which is preliminary data.</text>
</comment>
<keyword evidence="2" id="KW-1185">Reference proteome</keyword>
<reference evidence="1 2" key="1">
    <citation type="submission" date="2023-10" db="EMBL/GenBank/DDBJ databases">
        <title>Paenibacillus strain PFR10 Genome sequencing and assembly.</title>
        <authorList>
            <person name="Kim I."/>
        </authorList>
    </citation>
    <scope>NUCLEOTIDE SEQUENCE [LARGE SCALE GENOMIC DNA]</scope>
    <source>
        <strain evidence="1 2">PFR10</strain>
    </source>
</reference>
<evidence type="ECO:0000313" key="2">
    <source>
        <dbReference type="Proteomes" id="UP001260980"/>
    </source>
</evidence>
<gene>
    <name evidence="1" type="ORF">RQP52_23060</name>
</gene>
<name>A0ABU3RIA8_9BACL</name>
<organism evidence="1 2">
    <name type="scientific">Paenibacillus violae</name>
    <dbReference type="NCBI Taxonomy" id="3077234"/>
    <lineage>
        <taxon>Bacteria</taxon>
        <taxon>Bacillati</taxon>
        <taxon>Bacillota</taxon>
        <taxon>Bacilli</taxon>
        <taxon>Bacillales</taxon>
        <taxon>Paenibacillaceae</taxon>
        <taxon>Paenibacillus</taxon>
    </lineage>
</organism>
<proteinExistence type="predicted"/>